<accession>A0ABY5NIG3</accession>
<evidence type="ECO:0000259" key="1">
    <source>
        <dbReference type="Pfam" id="PF19407"/>
    </source>
</evidence>
<keyword evidence="3" id="KW-1185">Reference proteome</keyword>
<dbReference type="Proteomes" id="UP001054811">
    <property type="component" value="Chromosome"/>
</dbReference>
<dbReference type="RefSeq" id="WP_259611508.1">
    <property type="nucleotide sequence ID" value="NZ_CP091139.2"/>
</dbReference>
<dbReference type="Gene3D" id="2.60.40.1140">
    <property type="entry name" value="Collagen-binding surface protein Cna, B-type domain"/>
    <property type="match status" value="1"/>
</dbReference>
<feature type="domain" description="DUF5979" evidence="1">
    <location>
        <begin position="58"/>
        <end position="155"/>
    </location>
</feature>
<organism evidence="2 3">
    <name type="scientific">Microbacterium elymi</name>
    <dbReference type="NCBI Taxonomy" id="2909587"/>
    <lineage>
        <taxon>Bacteria</taxon>
        <taxon>Bacillati</taxon>
        <taxon>Actinomycetota</taxon>
        <taxon>Actinomycetes</taxon>
        <taxon>Micrococcales</taxon>
        <taxon>Microbacteriaceae</taxon>
        <taxon>Microbacterium</taxon>
    </lineage>
</organism>
<dbReference type="Pfam" id="PF19407">
    <property type="entry name" value="DUF5979"/>
    <property type="match status" value="2"/>
</dbReference>
<evidence type="ECO:0000313" key="2">
    <source>
        <dbReference type="EMBL" id="UUT34970.1"/>
    </source>
</evidence>
<protein>
    <submittedName>
        <fullName evidence="2">DUF5979 domain-containing protein</fullName>
    </submittedName>
</protein>
<dbReference type="InterPro" id="IPR046022">
    <property type="entry name" value="DUF5979"/>
</dbReference>
<name>A0ABY5NIG3_9MICO</name>
<reference evidence="2" key="1">
    <citation type="submission" date="2022-01" db="EMBL/GenBank/DDBJ databases">
        <title>Microbacterium eymi and Microbacterium rhizovicinus sp. nov., isolated from the rhizospheric soil of Elymus tsukushiensis, a plant native to the Dokdo Islands, Republic of Korea.</title>
        <authorList>
            <person name="Hwang Y.J."/>
        </authorList>
    </citation>
    <scope>NUCLEOTIDE SEQUENCE</scope>
    <source>
        <strain evidence="2">KUDC0405</strain>
    </source>
</reference>
<gene>
    <name evidence="2" type="ORF">L2X98_31900</name>
</gene>
<sequence>MTAPAYSPADTPNTTAFSATDSYAFNTVGTSARIAGGGPYTLTTEPPRVGVGLAHGGVQVVKTLDGDAAAEYAPDAFPVTLSCTSAGQNVPLPADVAGMTLTPDTPVTVYDLPYHATCILADDGDSGQTSSGSTTATVQREIADFETVTLTNTYDYASLAITKAVESIATDQDGNPIPYGPFTVETTCTFLGAPVYAAGYGRLRPMTADLSDGQTITYTGLPAGAACTVTETDDKGAASTTIVTTAGSDDPVSTDGTSAPIELAPDTSSTANTAVITNAFDVGAINLVKQVTGDVADVYGAGPFILALNCTLDDATGSRTVWDGTVTLGAERR</sequence>
<dbReference type="EMBL" id="CP091139">
    <property type="protein sequence ID" value="UUT34970.1"/>
    <property type="molecule type" value="Genomic_DNA"/>
</dbReference>
<evidence type="ECO:0000313" key="3">
    <source>
        <dbReference type="Proteomes" id="UP001054811"/>
    </source>
</evidence>
<feature type="domain" description="DUF5979" evidence="1">
    <location>
        <begin position="160"/>
        <end position="281"/>
    </location>
</feature>
<proteinExistence type="predicted"/>